<proteinExistence type="predicted"/>
<accession>A0A916JXF7</accession>
<evidence type="ECO:0000259" key="1">
    <source>
        <dbReference type="Pfam" id="PF00485"/>
    </source>
</evidence>
<sequence>MNQSSHRLKQAIQSVVSVVQQRRIGRTSPFVVSLDGGSGAGKSTLAAALVSRLGAAVIPCDDFFDATVTDAEWDSFTVVQKCHRCIDWQRVRNEALLPLLAGKAAQYRPYSFSSGNGLALHSVEKMPSEVIILDGIYSGLPEISDLVDFSILVDVSPEFRRHRHNIREGTDDADWHLRWDPVEDYYFSALRPPDSYDVIVVNA</sequence>
<evidence type="ECO:0000313" key="3">
    <source>
        <dbReference type="Proteomes" id="UP000693672"/>
    </source>
</evidence>
<dbReference type="InterPro" id="IPR006083">
    <property type="entry name" value="PRK/URK"/>
</dbReference>
<dbReference type="GO" id="GO:0005524">
    <property type="term" value="F:ATP binding"/>
    <property type="evidence" value="ECO:0007669"/>
    <property type="project" value="InterPro"/>
</dbReference>
<comment type="caution">
    <text evidence="2">The sequence shown here is derived from an EMBL/GenBank/DDBJ whole genome shotgun (WGS) entry which is preliminary data.</text>
</comment>
<gene>
    <name evidence="2" type="primary">udk_2</name>
    <name evidence="2" type="ORF">PAESOLCIP111_01030</name>
</gene>
<keyword evidence="2" id="KW-0418">Kinase</keyword>
<dbReference type="Pfam" id="PF00485">
    <property type="entry name" value="PRK"/>
    <property type="match status" value="1"/>
</dbReference>
<evidence type="ECO:0000313" key="2">
    <source>
        <dbReference type="EMBL" id="CAG7608136.1"/>
    </source>
</evidence>
<reference evidence="2" key="1">
    <citation type="submission" date="2021-06" db="EMBL/GenBank/DDBJ databases">
        <authorList>
            <person name="Criscuolo A."/>
        </authorList>
    </citation>
    <scope>NUCLEOTIDE SEQUENCE</scope>
    <source>
        <strain evidence="2">CIP111600</strain>
    </source>
</reference>
<dbReference type="EC" id="2.7.1.48" evidence="2"/>
<keyword evidence="3" id="KW-1185">Reference proteome</keyword>
<dbReference type="GO" id="GO:0004849">
    <property type="term" value="F:uridine kinase activity"/>
    <property type="evidence" value="ECO:0007669"/>
    <property type="project" value="UniProtKB-EC"/>
</dbReference>
<feature type="domain" description="Phosphoribulokinase/uridine kinase" evidence="1">
    <location>
        <begin position="31"/>
        <end position="163"/>
    </location>
</feature>
<dbReference type="Proteomes" id="UP000693672">
    <property type="component" value="Unassembled WGS sequence"/>
</dbReference>
<organism evidence="2 3">
    <name type="scientific">Paenibacillus solanacearum</name>
    <dbReference type="NCBI Taxonomy" id="2048548"/>
    <lineage>
        <taxon>Bacteria</taxon>
        <taxon>Bacillati</taxon>
        <taxon>Bacillota</taxon>
        <taxon>Bacilli</taxon>
        <taxon>Bacillales</taxon>
        <taxon>Paenibacillaceae</taxon>
        <taxon>Paenibacillus</taxon>
    </lineage>
</organism>
<dbReference type="RefSeq" id="WP_246627310.1">
    <property type="nucleotide sequence ID" value="NZ_CAJVAS010000003.1"/>
</dbReference>
<dbReference type="AlphaFoldDB" id="A0A916JXF7"/>
<name>A0A916JXF7_9BACL</name>
<protein>
    <submittedName>
        <fullName evidence="2">Uridine kinase</fullName>
        <ecNumber evidence="2">2.7.1.48</ecNumber>
    </submittedName>
</protein>
<keyword evidence="2" id="KW-0808">Transferase</keyword>
<dbReference type="PANTHER" id="PTHR10285">
    <property type="entry name" value="URIDINE KINASE"/>
    <property type="match status" value="1"/>
</dbReference>
<dbReference type="EMBL" id="CAJVAS010000003">
    <property type="protein sequence ID" value="CAG7608136.1"/>
    <property type="molecule type" value="Genomic_DNA"/>
</dbReference>